<accession>A0A1I3NM43</accession>
<dbReference type="EMBL" id="FORA01000002">
    <property type="protein sequence ID" value="SFJ10030.1"/>
    <property type="molecule type" value="Genomic_DNA"/>
</dbReference>
<keyword evidence="2" id="KW-1185">Reference proteome</keyword>
<reference evidence="1 2" key="1">
    <citation type="submission" date="2016-10" db="EMBL/GenBank/DDBJ databases">
        <authorList>
            <person name="de Groot N.N."/>
        </authorList>
    </citation>
    <scope>NUCLEOTIDE SEQUENCE [LARGE SCALE GENOMIC DNA]</scope>
    <source>
        <strain evidence="1 2">DSM 19073</strain>
    </source>
</reference>
<proteinExistence type="predicted"/>
<dbReference type="InterPro" id="IPR026349">
    <property type="entry name" value="CHP04255"/>
</dbReference>
<gene>
    <name evidence="1" type="ORF">SAMN04488095_2188</name>
</gene>
<protein>
    <submittedName>
        <fullName evidence="1">TIGR04255 family protein</fullName>
    </submittedName>
</protein>
<dbReference type="OrthoDB" id="5767768at2"/>
<dbReference type="AlphaFoldDB" id="A0A1I3NM43"/>
<dbReference type="NCBIfam" id="TIGR04255">
    <property type="entry name" value="sporadTIGR04255"/>
    <property type="match status" value="1"/>
</dbReference>
<dbReference type="Proteomes" id="UP000199110">
    <property type="component" value="Unassembled WGS sequence"/>
</dbReference>
<evidence type="ECO:0000313" key="2">
    <source>
        <dbReference type="Proteomes" id="UP000199110"/>
    </source>
</evidence>
<evidence type="ECO:0000313" key="1">
    <source>
        <dbReference type="EMBL" id="SFJ10030.1"/>
    </source>
</evidence>
<sequence length="247" mass="27656">MANLPKTLEHEPLVDAVFEVRLSGSLPLADILPGFLLHDIGGGTTVSRLPAAEIPFPMRKEDPNLQFAPIQRVEVDDFFILIGDRNVIVSCKLPYPKWPRFRRFILETIARLGKLDLIGAIERYSVKYVNLIQAPTFQDQIRKISMDIKLGDVEVSSEHVTLQVHRREEDVVHILSVSTGAHGKIDGRSVSGVLVDIDSIRNVNFPDLKTLSIELEPGLESLRQANKEKFFACLTEETISGMGPTYE</sequence>
<name>A0A1I3NM43_9RHOB</name>
<dbReference type="RefSeq" id="WP_092780100.1">
    <property type="nucleotide sequence ID" value="NZ_FORA01000002.1"/>
</dbReference>
<organism evidence="1 2">
    <name type="scientific">Jannaschia pohangensis</name>
    <dbReference type="NCBI Taxonomy" id="390807"/>
    <lineage>
        <taxon>Bacteria</taxon>
        <taxon>Pseudomonadati</taxon>
        <taxon>Pseudomonadota</taxon>
        <taxon>Alphaproteobacteria</taxon>
        <taxon>Rhodobacterales</taxon>
        <taxon>Roseobacteraceae</taxon>
        <taxon>Jannaschia</taxon>
    </lineage>
</organism>